<evidence type="ECO:0000256" key="6">
    <source>
        <dbReference type="ARBA" id="ARBA00022976"/>
    </source>
</evidence>
<sequence>MKFEFSISLKYFLILIIILKFINSSHTINFDDEIYTQYSPFAAFRILDKTSIFGTTSPFKPSSGQLYLVETEADLTKLLNDNPSHTLVVVIDTAVYNKDNLEKLVDKLKLAGIIVIGGTIPATGFSPEKVYPDREADMCLHPNSDYIWNPYGTSLLYERFYIPIVYLLLETESEKMRELARANVESDKYPKNGADFQMFMEASIDSKVCLRRETCDPIGGESVWGFLGGVQNQSRPYILLQTSLDSRSFFPGFSPGGDFPSSGIVTLIAALDALLKFAANDTDAFYQSLQRDIMFAFWESESFGKVGSRKFISDVLSFTCDQWTNEWKTQCDDPKRSSMAFKSVNLSNIAFIVELGQTGLYDNISNYAFKSNGYLHYEYDNPENVPLSDSFINLTDFSNSQGLNISHLEKSDPATPGLPPSSAETFISLLGTQIPAILISDFNQNYTNKYYSSIFDNVQNLDLDQLQGIATATARIAYAEATQTLPENVPLEIVADQALISQLVDCFVGTTYCDLFQNFLGSISGTYFSSNYPGIYATDTISIHSKFIRDFITNSTNSTCDPNYCTTDEDCNSALQVCVNYACHSITAYFHPAYSNGVEYDPDNDKFNIVDFGLDHLWTESRWEGIELRSFQINNPSINAAMLVGGILLFLLYYFLIWIQKKKSFFF</sequence>
<evidence type="ECO:0000256" key="8">
    <source>
        <dbReference type="ARBA" id="ARBA00023136"/>
    </source>
</evidence>
<evidence type="ECO:0000256" key="7">
    <source>
        <dbReference type="ARBA" id="ARBA00022989"/>
    </source>
</evidence>
<evidence type="ECO:0000313" key="14">
    <source>
        <dbReference type="Proteomes" id="UP001149090"/>
    </source>
</evidence>
<dbReference type="GO" id="GO:0005886">
    <property type="term" value="C:plasma membrane"/>
    <property type="evidence" value="ECO:0007669"/>
    <property type="project" value="UniProtKB-ARBA"/>
</dbReference>
<keyword evidence="5 11" id="KW-0732">Signal</keyword>
<evidence type="ECO:0000256" key="2">
    <source>
        <dbReference type="ARBA" id="ARBA00007717"/>
    </source>
</evidence>
<dbReference type="OMA" id="ECVYPGV"/>
<comment type="similarity">
    <text evidence="2">Belongs to the nicastrin family.</text>
</comment>
<evidence type="ECO:0000256" key="1">
    <source>
        <dbReference type="ARBA" id="ARBA00004479"/>
    </source>
</evidence>
<proteinExistence type="inferred from homology"/>
<dbReference type="EMBL" id="JAPDFW010000080">
    <property type="protein sequence ID" value="KAJ5072665.1"/>
    <property type="molecule type" value="Genomic_DNA"/>
</dbReference>
<keyword evidence="8 10" id="KW-0472">Membrane</keyword>
<dbReference type="SUPFAM" id="SSF53187">
    <property type="entry name" value="Zn-dependent exopeptidases"/>
    <property type="match status" value="1"/>
</dbReference>
<dbReference type="GO" id="GO:0007219">
    <property type="term" value="P:Notch signaling pathway"/>
    <property type="evidence" value="ECO:0007669"/>
    <property type="project" value="UniProtKB-KW"/>
</dbReference>
<organism evidence="13 14">
    <name type="scientific">Anaeramoeba ignava</name>
    <name type="common">Anaerobic marine amoeba</name>
    <dbReference type="NCBI Taxonomy" id="1746090"/>
    <lineage>
        <taxon>Eukaryota</taxon>
        <taxon>Metamonada</taxon>
        <taxon>Anaeramoebidae</taxon>
        <taxon>Anaeramoeba</taxon>
    </lineage>
</organism>
<dbReference type="PANTHER" id="PTHR21092:SF0">
    <property type="entry name" value="NICASTRIN"/>
    <property type="match status" value="1"/>
</dbReference>
<evidence type="ECO:0000313" key="13">
    <source>
        <dbReference type="EMBL" id="KAJ5072665.1"/>
    </source>
</evidence>
<dbReference type="InterPro" id="IPR008710">
    <property type="entry name" value="Nicastrin"/>
</dbReference>
<feature type="chain" id="PRO_5040363913" description="Nicastrin" evidence="11">
    <location>
        <begin position="28"/>
        <end position="667"/>
    </location>
</feature>
<evidence type="ECO:0000256" key="4">
    <source>
        <dbReference type="ARBA" id="ARBA00022692"/>
    </source>
</evidence>
<keyword evidence="7 10" id="KW-1133">Transmembrane helix</keyword>
<comment type="subcellular location">
    <subcellularLocation>
        <location evidence="1">Membrane</location>
        <topology evidence="1">Single-pass type I membrane protein</topology>
    </subcellularLocation>
</comment>
<feature type="signal peptide" evidence="11">
    <location>
        <begin position="1"/>
        <end position="27"/>
    </location>
</feature>
<comment type="caution">
    <text evidence="13">The sequence shown here is derived from an EMBL/GenBank/DDBJ whole genome shotgun (WGS) entry which is preliminary data.</text>
</comment>
<feature type="transmembrane region" description="Helical" evidence="10">
    <location>
        <begin position="638"/>
        <end position="659"/>
    </location>
</feature>
<reference evidence="13" key="1">
    <citation type="submission" date="2022-10" db="EMBL/GenBank/DDBJ databases">
        <title>Novel sulphate-reducing endosymbionts in the free-living metamonad Anaeramoeba.</title>
        <authorList>
            <person name="Jerlstrom-Hultqvist J."/>
            <person name="Cepicka I."/>
            <person name="Gallot-Lavallee L."/>
            <person name="Salas-Leiva D."/>
            <person name="Curtis B.A."/>
            <person name="Zahonova K."/>
            <person name="Pipaliya S."/>
            <person name="Dacks J."/>
            <person name="Roger A.J."/>
        </authorList>
    </citation>
    <scope>NUCLEOTIDE SEQUENCE</scope>
    <source>
        <strain evidence="13">BMAN</strain>
    </source>
</reference>
<dbReference type="Proteomes" id="UP001149090">
    <property type="component" value="Unassembled WGS sequence"/>
</dbReference>
<dbReference type="OrthoDB" id="10265862at2759"/>
<evidence type="ECO:0000259" key="12">
    <source>
        <dbReference type="Pfam" id="PF18266"/>
    </source>
</evidence>
<gene>
    <name evidence="13" type="ORF">M0811_09362</name>
</gene>
<protein>
    <recommendedName>
        <fullName evidence="3">Nicastrin</fullName>
    </recommendedName>
</protein>
<evidence type="ECO:0000256" key="3">
    <source>
        <dbReference type="ARBA" id="ARBA00015303"/>
    </source>
</evidence>
<dbReference type="GO" id="GO:0016485">
    <property type="term" value="P:protein processing"/>
    <property type="evidence" value="ECO:0007669"/>
    <property type="project" value="InterPro"/>
</dbReference>
<name>A0A9Q0LK71_ANAIG</name>
<dbReference type="Pfam" id="PF05450">
    <property type="entry name" value="Nicastrin"/>
    <property type="match status" value="1"/>
</dbReference>
<keyword evidence="6" id="KW-0914">Notch signaling pathway</keyword>
<evidence type="ECO:0000256" key="11">
    <source>
        <dbReference type="SAM" id="SignalP"/>
    </source>
</evidence>
<evidence type="ECO:0000256" key="9">
    <source>
        <dbReference type="ARBA" id="ARBA00023180"/>
    </source>
</evidence>
<keyword evidence="9" id="KW-0325">Glycoprotein</keyword>
<keyword evidence="4 10" id="KW-0812">Transmembrane</keyword>
<evidence type="ECO:0000256" key="5">
    <source>
        <dbReference type="ARBA" id="ARBA00022729"/>
    </source>
</evidence>
<evidence type="ECO:0000256" key="10">
    <source>
        <dbReference type="SAM" id="Phobius"/>
    </source>
</evidence>
<dbReference type="PANTHER" id="PTHR21092">
    <property type="entry name" value="NICASTRIN"/>
    <property type="match status" value="1"/>
</dbReference>
<dbReference type="InterPro" id="IPR041084">
    <property type="entry name" value="Ncstrn_small"/>
</dbReference>
<dbReference type="Pfam" id="PF18266">
    <property type="entry name" value="Ncstrn_small"/>
    <property type="match status" value="1"/>
</dbReference>
<dbReference type="AlphaFoldDB" id="A0A9Q0LK71"/>
<accession>A0A9Q0LK71</accession>
<dbReference type="Gene3D" id="3.40.630.10">
    <property type="entry name" value="Zn peptidases"/>
    <property type="match status" value="1"/>
</dbReference>
<feature type="domain" description="Nicastrin small lobe" evidence="12">
    <location>
        <begin position="44"/>
        <end position="202"/>
    </location>
</feature>
<keyword evidence="14" id="KW-1185">Reference proteome</keyword>